<protein>
    <submittedName>
        <fullName evidence="1">Short-chain dehydrogenase</fullName>
    </submittedName>
</protein>
<dbReference type="Proteomes" id="UP000093737">
    <property type="component" value="Unassembled WGS sequence"/>
</dbReference>
<dbReference type="RefSeq" id="WP_056570651.1">
    <property type="nucleotide sequence ID" value="NZ_CP033334.1"/>
</dbReference>
<evidence type="ECO:0000313" key="1">
    <source>
        <dbReference type="EMBL" id="OBQ63209.1"/>
    </source>
</evidence>
<dbReference type="Pfam" id="PF05940">
    <property type="entry name" value="NnrS"/>
    <property type="match status" value="1"/>
</dbReference>
<dbReference type="AlphaFoldDB" id="A0A6M7U443"/>
<sequence>MGTPRLRAYTGPAVLSYGFRPFFFLGSLYAALSILLWLPMYAGALDGHSAFVPVDWHIHEMLFGYLPAIITGFLLTAIPNWTGRLPVQGLPLLALVVLWLAGRAAVFFSADIGWQTAAVVDGSFLLAVAAAATREIVAGRNWRNLKVLLPLAVLACANGAFHIEAHLEGASDISRRLGMAAAIMLISLIGGRIIPSFTRNWLVRENPGRLPAPFDRFDIASIAVSAVALGTWTFVPDKTSSALLIAVAAICQAWRLSRWAGERTLRDPLVLVLHLAYAFVPVGLALISASILFPDAVPAAAGLHALGTGAVGSMTLAVMTRATLGHTGRELKAGKGASFIFVTVLLAGSLRILAAFVPSDVAIDMAGTAWVAAFAGFVLVHGLALMTPKAR</sequence>
<dbReference type="EMBL" id="LYTK01000019">
    <property type="protein sequence ID" value="OBQ63209.1"/>
    <property type="molecule type" value="Genomic_DNA"/>
</dbReference>
<reference evidence="1 2" key="1">
    <citation type="submission" date="2016-05" db="EMBL/GenBank/DDBJ databases">
        <authorList>
            <person name="Ramsay J.P."/>
        </authorList>
    </citation>
    <scope>NUCLEOTIDE SEQUENCE [LARGE SCALE GENOMIC DNA]</scope>
    <source>
        <strain evidence="1 2">NZP2042</strain>
    </source>
</reference>
<name>A0A6M7U443_RHILI</name>
<organism evidence="1 2">
    <name type="scientific">Rhizobium loti</name>
    <name type="common">Mesorhizobium loti</name>
    <dbReference type="NCBI Taxonomy" id="381"/>
    <lineage>
        <taxon>Bacteria</taxon>
        <taxon>Pseudomonadati</taxon>
        <taxon>Pseudomonadota</taxon>
        <taxon>Alphaproteobacteria</taxon>
        <taxon>Hyphomicrobiales</taxon>
        <taxon>Phyllobacteriaceae</taxon>
        <taxon>Mesorhizobium</taxon>
    </lineage>
</organism>
<gene>
    <name evidence="1" type="ORF">A8145_18985</name>
</gene>
<dbReference type="InterPro" id="IPR010266">
    <property type="entry name" value="NnrS"/>
</dbReference>
<evidence type="ECO:0000313" key="2">
    <source>
        <dbReference type="Proteomes" id="UP000093737"/>
    </source>
</evidence>
<proteinExistence type="predicted"/>
<comment type="caution">
    <text evidence="1">The sequence shown here is derived from an EMBL/GenBank/DDBJ whole genome shotgun (WGS) entry which is preliminary data.</text>
</comment>
<accession>A0A6M7U443</accession>